<dbReference type="Gene3D" id="1.20.80.10">
    <property type="match status" value="1"/>
</dbReference>
<feature type="domain" description="ACB" evidence="1">
    <location>
        <begin position="1"/>
        <end position="88"/>
    </location>
</feature>
<evidence type="ECO:0000313" key="3">
    <source>
        <dbReference type="Proteomes" id="UP001596043"/>
    </source>
</evidence>
<reference evidence="3" key="1">
    <citation type="journal article" date="2019" name="Int. J. Syst. Evol. Microbiol.">
        <title>The Global Catalogue of Microorganisms (GCM) 10K type strain sequencing project: providing services to taxonomists for standard genome sequencing and annotation.</title>
        <authorList>
            <consortium name="The Broad Institute Genomics Platform"/>
            <consortium name="The Broad Institute Genome Sequencing Center for Infectious Disease"/>
            <person name="Wu L."/>
            <person name="Ma J."/>
        </authorList>
    </citation>
    <scope>NUCLEOTIDE SEQUENCE [LARGE SCALE GENOMIC DNA]</scope>
    <source>
        <strain evidence="3">YJ-61-S</strain>
    </source>
</reference>
<dbReference type="Proteomes" id="UP001596043">
    <property type="component" value="Unassembled WGS sequence"/>
</dbReference>
<organism evidence="2 3">
    <name type="scientific">Dokdonia ponticola</name>
    <dbReference type="NCBI Taxonomy" id="2041041"/>
    <lineage>
        <taxon>Bacteria</taxon>
        <taxon>Pseudomonadati</taxon>
        <taxon>Bacteroidota</taxon>
        <taxon>Flavobacteriia</taxon>
        <taxon>Flavobacteriales</taxon>
        <taxon>Flavobacteriaceae</taxon>
        <taxon>Dokdonia</taxon>
    </lineage>
</organism>
<dbReference type="InterPro" id="IPR000582">
    <property type="entry name" value="Acyl-CoA-binding_protein"/>
</dbReference>
<proteinExistence type="predicted"/>
<accession>A0ABV9HU64</accession>
<dbReference type="PROSITE" id="PS51228">
    <property type="entry name" value="ACB_2"/>
    <property type="match status" value="1"/>
</dbReference>
<protein>
    <submittedName>
        <fullName evidence="2">Acyl-CoA-binding protein</fullName>
    </submittedName>
</protein>
<gene>
    <name evidence="2" type="ORF">ACFO3O_03970</name>
</gene>
<evidence type="ECO:0000259" key="1">
    <source>
        <dbReference type="PROSITE" id="PS51228"/>
    </source>
</evidence>
<dbReference type="Pfam" id="PF00887">
    <property type="entry name" value="ACBP"/>
    <property type="match status" value="1"/>
</dbReference>
<comment type="caution">
    <text evidence="2">The sequence shown here is derived from an EMBL/GenBank/DDBJ whole genome shotgun (WGS) entry which is preliminary data.</text>
</comment>
<keyword evidence="3" id="KW-1185">Reference proteome</keyword>
<dbReference type="SUPFAM" id="SSF47027">
    <property type="entry name" value="Acyl-CoA binding protein"/>
    <property type="match status" value="1"/>
</dbReference>
<dbReference type="RefSeq" id="WP_379977209.1">
    <property type="nucleotide sequence ID" value="NZ_JBHSFV010000001.1"/>
</dbReference>
<evidence type="ECO:0000313" key="2">
    <source>
        <dbReference type="EMBL" id="MFC4633048.1"/>
    </source>
</evidence>
<dbReference type="EMBL" id="JBHSFV010000001">
    <property type="protein sequence ID" value="MFC4633048.1"/>
    <property type="molecule type" value="Genomic_DNA"/>
</dbReference>
<sequence length="88" mass="10285">MEDEALHIEFWDAFKRVGEATQEFPPDVLLRFYSLYKQATQENTFSHPEGEHELVSAFKINALLQVKSMTSDEAKRAYIEEANKYVKK</sequence>
<name>A0ABV9HU64_9FLAO</name>
<dbReference type="InterPro" id="IPR014352">
    <property type="entry name" value="FERM/acyl-CoA-bd_prot_sf"/>
</dbReference>
<dbReference type="InterPro" id="IPR035984">
    <property type="entry name" value="Acyl-CoA-binding_sf"/>
</dbReference>